<reference evidence="2" key="1">
    <citation type="submission" date="2021-02" db="EMBL/GenBank/DDBJ databases">
        <authorList>
            <person name="Nowell W R."/>
        </authorList>
    </citation>
    <scope>NUCLEOTIDE SEQUENCE</scope>
</reference>
<dbReference type="AlphaFoldDB" id="A0A818AV68"/>
<feature type="domain" description="F-box" evidence="1">
    <location>
        <begin position="2"/>
        <end position="49"/>
    </location>
</feature>
<sequence>MTLTFESLPNEIWLMIFGYLSSRHMWRAFFGINRRLNQLLTSDIIRHTIDLRDISHAEIVELFDNCSYNSDCQWQTGLVSAAHTICFENEFDYDLLFNRWIIKTTDWLLSSLRVIYVLPEAILSIWSLFNAIQFQTLLESQLRCLHLVFKDPSYTYMNTLAVMIRDRVSYPTMILEVTKGHDDQSWKRRNDLYDAIEYQLCWIYTVRLTLSLQHSSELILLLMPEALPLLEHLIVTIEQSQKNLLSKQGQPPARFELCEQDLRRTNANGTKLRSLVLRHIELEDLLVLLNSLNFSHLDTLTLVDVYDQSLDHLTAFQQSVSPSNLPALKRHQFQYLFRFPAKYEQEWSRRFHNYGWPFENASSHVDEHLELIDNYYSLIDIKSVLLVYSVPVYLLKQMRTVHSCELFTHYLTTVRKNFDRSTMEWLWKWTSNKKQLIKSLEALRTNEAEIVASPEKSNPCIHLRSLTFRFKQYLPLDSAEHRSPLEIILVLSTHLSHLDVNWEDFCRCSGSYPLITHVCLFVKAGDHRSFDVNRLDMLVPKVRYLAIGGQALIREKHLIDFALRFLVDTVYFRELILLQVNKIDNVKLKPRVKAAAKEAIVSKIDRLQNSTMTRIEFSYRNQLSIWLR</sequence>
<name>A0A818AV68_9BILA</name>
<evidence type="ECO:0000313" key="2">
    <source>
        <dbReference type="EMBL" id="CAF3408828.1"/>
    </source>
</evidence>
<dbReference type="SUPFAM" id="SSF81383">
    <property type="entry name" value="F-box domain"/>
    <property type="match status" value="1"/>
</dbReference>
<dbReference type="EMBL" id="CAJOBR010000840">
    <property type="protein sequence ID" value="CAF4552244.1"/>
    <property type="molecule type" value="Genomic_DNA"/>
</dbReference>
<comment type="caution">
    <text evidence="2">The sequence shown here is derived from an EMBL/GenBank/DDBJ whole genome shotgun (WGS) entry which is preliminary data.</text>
</comment>
<dbReference type="InterPro" id="IPR001810">
    <property type="entry name" value="F-box_dom"/>
</dbReference>
<dbReference type="EMBL" id="CAJNYT010001408">
    <property type="protein sequence ID" value="CAF3408828.1"/>
    <property type="molecule type" value="Genomic_DNA"/>
</dbReference>
<dbReference type="Proteomes" id="UP000663872">
    <property type="component" value="Unassembled WGS sequence"/>
</dbReference>
<organism evidence="2 4">
    <name type="scientific">Rotaria socialis</name>
    <dbReference type="NCBI Taxonomy" id="392032"/>
    <lineage>
        <taxon>Eukaryota</taxon>
        <taxon>Metazoa</taxon>
        <taxon>Spiralia</taxon>
        <taxon>Gnathifera</taxon>
        <taxon>Rotifera</taxon>
        <taxon>Eurotatoria</taxon>
        <taxon>Bdelloidea</taxon>
        <taxon>Philodinida</taxon>
        <taxon>Philodinidae</taxon>
        <taxon>Rotaria</taxon>
    </lineage>
</organism>
<dbReference type="Proteomes" id="UP000663848">
    <property type="component" value="Unassembled WGS sequence"/>
</dbReference>
<protein>
    <recommendedName>
        <fullName evidence="1">F-box domain-containing protein</fullName>
    </recommendedName>
</protein>
<dbReference type="InterPro" id="IPR036047">
    <property type="entry name" value="F-box-like_dom_sf"/>
</dbReference>
<gene>
    <name evidence="2" type="ORF">GRG538_LOCUS10705</name>
    <name evidence="3" type="ORF">QYT958_LOCUS8389</name>
</gene>
<evidence type="ECO:0000313" key="3">
    <source>
        <dbReference type="EMBL" id="CAF4552244.1"/>
    </source>
</evidence>
<dbReference type="PROSITE" id="PS50181">
    <property type="entry name" value="FBOX"/>
    <property type="match status" value="1"/>
</dbReference>
<evidence type="ECO:0000259" key="1">
    <source>
        <dbReference type="PROSITE" id="PS50181"/>
    </source>
</evidence>
<evidence type="ECO:0000313" key="4">
    <source>
        <dbReference type="Proteomes" id="UP000663872"/>
    </source>
</evidence>
<accession>A0A818AV68</accession>
<proteinExistence type="predicted"/>